<keyword evidence="5" id="KW-1185">Reference proteome</keyword>
<feature type="compositionally biased region" description="Basic and acidic residues" evidence="1">
    <location>
        <begin position="1"/>
        <end position="37"/>
    </location>
</feature>
<evidence type="ECO:0000256" key="1">
    <source>
        <dbReference type="SAM" id="MobiDB-lite"/>
    </source>
</evidence>
<reference evidence="4 5" key="1">
    <citation type="submission" date="2021-03" db="EMBL/GenBank/DDBJ databases">
        <title>Complete genome of Streptomyces formicae strain 1H-GS9 (DSM 100524).</title>
        <authorList>
            <person name="Atanasov K.E."/>
            <person name="Altabella T."/>
            <person name="Ferrer A."/>
        </authorList>
    </citation>
    <scope>NUCLEOTIDE SEQUENCE [LARGE SCALE GENOMIC DNA]</scope>
    <source>
        <strain evidence="4 5">1H-GS9</strain>
    </source>
</reference>
<proteinExistence type="predicted"/>
<dbReference type="EMBL" id="CP071872">
    <property type="protein sequence ID" value="UNM11582.1"/>
    <property type="molecule type" value="Genomic_DNA"/>
</dbReference>
<feature type="compositionally biased region" description="Pro residues" evidence="1">
    <location>
        <begin position="77"/>
        <end position="95"/>
    </location>
</feature>
<sequence>MADQSDQRPDGHEPGDPWAPPERRASRPEAPEDRVELGKATPDAQQGRPTVHDQPTMTSMPSAGTGGAAPQGVDPGAVPPPPTAPGGPAQPAPGPYGYPAATGAPGYGYPAAAGTVGAGAPGYGYPGYPGYPGSSWTMGPAPQNGMGTAAMVLGILALCLSWCYGIFGLILGTLALIFGILGRKRYQRGEADNKGQALAGIILGSIGIVVAGLFIALYVWIFANADEWEDEGVDDPWATTLVVGAAPR</sequence>
<gene>
    <name evidence="4" type="ORF">J4032_08560</name>
</gene>
<evidence type="ECO:0000256" key="2">
    <source>
        <dbReference type="SAM" id="Phobius"/>
    </source>
</evidence>
<dbReference type="Proteomes" id="UP000828924">
    <property type="component" value="Chromosome"/>
</dbReference>
<organism evidence="4 5">
    <name type="scientific">Streptomyces formicae</name>
    <dbReference type="NCBI Taxonomy" id="1616117"/>
    <lineage>
        <taxon>Bacteria</taxon>
        <taxon>Bacillati</taxon>
        <taxon>Actinomycetota</taxon>
        <taxon>Actinomycetes</taxon>
        <taxon>Kitasatosporales</taxon>
        <taxon>Streptomycetaceae</taxon>
        <taxon>Streptomyces</taxon>
    </lineage>
</organism>
<feature type="compositionally biased region" description="Polar residues" evidence="1">
    <location>
        <begin position="43"/>
        <end position="62"/>
    </location>
</feature>
<dbReference type="InterPro" id="IPR025241">
    <property type="entry name" value="DUF4190"/>
</dbReference>
<protein>
    <submittedName>
        <fullName evidence="4">DUF4190 domain-containing protein</fullName>
    </submittedName>
</protein>
<feature type="transmembrane region" description="Helical" evidence="2">
    <location>
        <begin position="150"/>
        <end position="178"/>
    </location>
</feature>
<evidence type="ECO:0000313" key="5">
    <source>
        <dbReference type="Proteomes" id="UP000828924"/>
    </source>
</evidence>
<accession>A0ABY3WG79</accession>
<evidence type="ECO:0000259" key="3">
    <source>
        <dbReference type="Pfam" id="PF13828"/>
    </source>
</evidence>
<keyword evidence="2" id="KW-0812">Transmembrane</keyword>
<evidence type="ECO:0000313" key="4">
    <source>
        <dbReference type="EMBL" id="UNM11582.1"/>
    </source>
</evidence>
<name>A0ABY3WG79_9ACTN</name>
<dbReference type="RefSeq" id="WP_242330137.1">
    <property type="nucleotide sequence ID" value="NZ_CP071872.1"/>
</dbReference>
<feature type="region of interest" description="Disordered" evidence="1">
    <location>
        <begin position="1"/>
        <end position="95"/>
    </location>
</feature>
<keyword evidence="2" id="KW-0472">Membrane</keyword>
<feature type="transmembrane region" description="Helical" evidence="2">
    <location>
        <begin position="198"/>
        <end position="221"/>
    </location>
</feature>
<dbReference type="Pfam" id="PF13828">
    <property type="entry name" value="DUF4190"/>
    <property type="match status" value="1"/>
</dbReference>
<keyword evidence="2" id="KW-1133">Transmembrane helix</keyword>
<feature type="domain" description="DUF4190" evidence="3">
    <location>
        <begin position="146"/>
        <end position="213"/>
    </location>
</feature>